<dbReference type="EMBL" id="JAAAID010005176">
    <property type="protein sequence ID" value="KAF9991503.1"/>
    <property type="molecule type" value="Genomic_DNA"/>
</dbReference>
<dbReference type="Proteomes" id="UP000703661">
    <property type="component" value="Unassembled WGS sequence"/>
</dbReference>
<feature type="region of interest" description="Disordered" evidence="1">
    <location>
        <begin position="18"/>
        <end position="39"/>
    </location>
</feature>
<reference evidence="2" key="1">
    <citation type="journal article" date="2020" name="Fungal Divers.">
        <title>Resolving the Mortierellaceae phylogeny through synthesis of multi-gene phylogenetics and phylogenomics.</title>
        <authorList>
            <person name="Vandepol N."/>
            <person name="Liber J."/>
            <person name="Desiro A."/>
            <person name="Na H."/>
            <person name="Kennedy M."/>
            <person name="Barry K."/>
            <person name="Grigoriev I.V."/>
            <person name="Miller A.N."/>
            <person name="O'Donnell K."/>
            <person name="Stajich J.E."/>
            <person name="Bonito G."/>
        </authorList>
    </citation>
    <scope>NUCLEOTIDE SEQUENCE</scope>
    <source>
        <strain evidence="2">NRRL 2769</strain>
    </source>
</reference>
<protein>
    <submittedName>
        <fullName evidence="2">Uncharacterized protein</fullName>
    </submittedName>
</protein>
<feature type="region of interest" description="Disordered" evidence="1">
    <location>
        <begin position="107"/>
        <end position="136"/>
    </location>
</feature>
<evidence type="ECO:0000313" key="3">
    <source>
        <dbReference type="Proteomes" id="UP000703661"/>
    </source>
</evidence>
<name>A0A9P6MCC7_9FUNG</name>
<keyword evidence="3" id="KW-1185">Reference proteome</keyword>
<accession>A0A9P6MCC7</accession>
<evidence type="ECO:0000313" key="2">
    <source>
        <dbReference type="EMBL" id="KAF9991503.1"/>
    </source>
</evidence>
<feature type="non-terminal residue" evidence="2">
    <location>
        <position position="136"/>
    </location>
</feature>
<gene>
    <name evidence="2" type="ORF">BGZ80_009082</name>
</gene>
<proteinExistence type="predicted"/>
<feature type="compositionally biased region" description="Acidic residues" evidence="1">
    <location>
        <begin position="120"/>
        <end position="136"/>
    </location>
</feature>
<sequence length="136" mass="15183">MDYLLRTLLRVNLAPVRESKNKERAKAEAQKKQDRSEKTVKMTLGLWRSKVQGLCDQLDKALRSSNPTAKSGNHILAITKRLSTLQREKPEVSHTRLPSLEAQLSQLGGSIASAGSDEASLFEDEDDMDDDDDDDD</sequence>
<evidence type="ECO:0000256" key="1">
    <source>
        <dbReference type="SAM" id="MobiDB-lite"/>
    </source>
</evidence>
<organism evidence="2 3">
    <name type="scientific">Entomortierella chlamydospora</name>
    <dbReference type="NCBI Taxonomy" id="101097"/>
    <lineage>
        <taxon>Eukaryota</taxon>
        <taxon>Fungi</taxon>
        <taxon>Fungi incertae sedis</taxon>
        <taxon>Mucoromycota</taxon>
        <taxon>Mortierellomycotina</taxon>
        <taxon>Mortierellomycetes</taxon>
        <taxon>Mortierellales</taxon>
        <taxon>Mortierellaceae</taxon>
        <taxon>Entomortierella</taxon>
    </lineage>
</organism>
<dbReference type="AlphaFoldDB" id="A0A9P6MCC7"/>
<comment type="caution">
    <text evidence="2">The sequence shown here is derived from an EMBL/GenBank/DDBJ whole genome shotgun (WGS) entry which is preliminary data.</text>
</comment>